<dbReference type="SUPFAM" id="SSF52540">
    <property type="entry name" value="P-loop containing nucleoside triphosphate hydrolases"/>
    <property type="match status" value="1"/>
</dbReference>
<sequence>MTESNHHDIPARPLGVAPPIQLQPEEPAVTAWQASPRTAFVDHLMARAGTHAGRPAIIAIDGRSGSGKTTLTAALASVVPGAQVLHLDDLIWNEPLYQWDQQLVAALSELHTTGALDLIPHPWREHGREGSIRITAGAPLVIVEGTGAGLQAIRGLIDLHVWVQTGDDVTEHRDISRDIAEGTNGNAEESVRFWHAWMAAERPFFAADRPWERADMIVSG</sequence>
<proteinExistence type="predicted"/>
<dbReference type="EMBL" id="AEQP01000002">
    <property type="protein sequence ID" value="EFV95551.1"/>
    <property type="molecule type" value="Genomic_DNA"/>
</dbReference>
<evidence type="ECO:0000313" key="1">
    <source>
        <dbReference type="EMBL" id="EFV95551.1"/>
    </source>
</evidence>
<accession>E7RUU7</accession>
<protein>
    <recommendedName>
        <fullName evidence="3">Phosphoribulokinase/uridine kinase domain-containing protein</fullName>
    </recommendedName>
</protein>
<dbReference type="Gene3D" id="3.40.50.300">
    <property type="entry name" value="P-loop containing nucleotide triphosphate hydrolases"/>
    <property type="match status" value="1"/>
</dbReference>
<organism evidence="1 2">
    <name type="scientific">Lautropia mirabilis ATCC 51599</name>
    <dbReference type="NCBI Taxonomy" id="887898"/>
    <lineage>
        <taxon>Bacteria</taxon>
        <taxon>Pseudomonadati</taxon>
        <taxon>Pseudomonadota</taxon>
        <taxon>Betaproteobacteria</taxon>
        <taxon>Burkholderiales</taxon>
        <taxon>Burkholderiaceae</taxon>
        <taxon>Lautropia</taxon>
    </lineage>
</organism>
<dbReference type="InterPro" id="IPR027417">
    <property type="entry name" value="P-loop_NTPase"/>
</dbReference>
<keyword evidence="2" id="KW-1185">Reference proteome</keyword>
<dbReference type="HOGENOM" id="CLU_087906_1_1_4"/>
<gene>
    <name evidence="1" type="ORF">HMPREF0551_0459</name>
</gene>
<evidence type="ECO:0000313" key="2">
    <source>
        <dbReference type="Proteomes" id="UP000011021"/>
    </source>
</evidence>
<evidence type="ECO:0008006" key="3">
    <source>
        <dbReference type="Google" id="ProtNLM"/>
    </source>
</evidence>
<dbReference type="RefSeq" id="WP_005672438.1">
    <property type="nucleotide sequence ID" value="NZ_CP146288.1"/>
</dbReference>
<dbReference type="STRING" id="887898.HMPREF0551_0459"/>
<dbReference type="eggNOG" id="COG0572">
    <property type="taxonomic scope" value="Bacteria"/>
</dbReference>
<name>E7RUU7_9BURK</name>
<comment type="caution">
    <text evidence="1">The sequence shown here is derived from an EMBL/GenBank/DDBJ whole genome shotgun (WGS) entry which is preliminary data.</text>
</comment>
<dbReference type="Proteomes" id="UP000011021">
    <property type="component" value="Unassembled WGS sequence"/>
</dbReference>
<dbReference type="AlphaFoldDB" id="E7RUU7"/>
<reference evidence="1 2" key="1">
    <citation type="submission" date="2010-12" db="EMBL/GenBank/DDBJ databases">
        <authorList>
            <person name="Muzny D."/>
            <person name="Qin X."/>
            <person name="Deng J."/>
            <person name="Jiang H."/>
            <person name="Liu Y."/>
            <person name="Qu J."/>
            <person name="Song X.-Z."/>
            <person name="Zhang L."/>
            <person name="Thornton R."/>
            <person name="Coyle M."/>
            <person name="Francisco L."/>
            <person name="Jackson L."/>
            <person name="Javaid M."/>
            <person name="Korchina V."/>
            <person name="Kovar C."/>
            <person name="Mata R."/>
            <person name="Mathew T."/>
            <person name="Ngo R."/>
            <person name="Nguyen L."/>
            <person name="Nguyen N."/>
            <person name="Okwuonu G."/>
            <person name="Ongeri F."/>
            <person name="Pham C."/>
            <person name="Simmons D."/>
            <person name="Wilczek-Boney K."/>
            <person name="Hale W."/>
            <person name="Jakkamsetti A."/>
            <person name="Pham P."/>
            <person name="Ruth R."/>
            <person name="San Lucas F."/>
            <person name="Warren J."/>
            <person name="Zhang J."/>
            <person name="Zhao Z."/>
            <person name="Zhou C."/>
            <person name="Zhu D."/>
            <person name="Lee S."/>
            <person name="Bess C."/>
            <person name="Blankenburg K."/>
            <person name="Forbes L."/>
            <person name="Fu Q."/>
            <person name="Gubbala S."/>
            <person name="Hirani K."/>
            <person name="Jayaseelan J.C."/>
            <person name="Lara F."/>
            <person name="Munidasa M."/>
            <person name="Palculict T."/>
            <person name="Patil S."/>
            <person name="Pu L.-L."/>
            <person name="Saada N."/>
            <person name="Tang L."/>
            <person name="Weissenberger G."/>
            <person name="Zhu Y."/>
            <person name="Hemphill L."/>
            <person name="Shang Y."/>
            <person name="Youmans B."/>
            <person name="Ayvaz T."/>
            <person name="Ross M."/>
            <person name="Santibanez J."/>
            <person name="Aqrawi P."/>
            <person name="Gross S."/>
            <person name="Joshi V."/>
            <person name="Fowler G."/>
            <person name="Nazareth L."/>
            <person name="Reid J."/>
            <person name="Worley K."/>
            <person name="Petrosino J."/>
            <person name="Highlander S."/>
            <person name="Gibbs R."/>
        </authorList>
    </citation>
    <scope>NUCLEOTIDE SEQUENCE [LARGE SCALE GENOMIC DNA]</scope>
    <source>
        <strain evidence="1 2">ATCC 51599</strain>
    </source>
</reference>